<proteinExistence type="predicted"/>
<dbReference type="AlphaFoldDB" id="A0A919XQG5"/>
<protein>
    <recommendedName>
        <fullName evidence="1">Aminoglycoside phosphotransferase domain-containing protein</fullName>
    </recommendedName>
</protein>
<dbReference type="RefSeq" id="WP_212938440.1">
    <property type="nucleotide sequence ID" value="NZ_BORR01000003.1"/>
</dbReference>
<dbReference type="Proteomes" id="UP000681162">
    <property type="component" value="Unassembled WGS sequence"/>
</dbReference>
<name>A0A919XQG5_9BACL</name>
<feature type="domain" description="Aminoglycoside phosphotransferase" evidence="1">
    <location>
        <begin position="36"/>
        <end position="256"/>
    </location>
</feature>
<dbReference type="SUPFAM" id="SSF56112">
    <property type="entry name" value="Protein kinase-like (PK-like)"/>
    <property type="match status" value="1"/>
</dbReference>
<evidence type="ECO:0000259" key="1">
    <source>
        <dbReference type="Pfam" id="PF01636"/>
    </source>
</evidence>
<evidence type="ECO:0000313" key="3">
    <source>
        <dbReference type="Proteomes" id="UP000681162"/>
    </source>
</evidence>
<keyword evidence="3" id="KW-1185">Reference proteome</keyword>
<evidence type="ECO:0000313" key="2">
    <source>
        <dbReference type="EMBL" id="GIO36059.1"/>
    </source>
</evidence>
<sequence>MENTDQVLEQGPSSRALSWALRQAGPDSRLVQAVRLKGGISSVVYRLEIAVDHQAENRLWVMRIIQDEAWIKEEPHLPLHEKAALLAACEAGMPAPVWIASDPEGRECGYPAVLMSCLPGTVILERQASSAWLQALGEAIAKLHGAPARKMEWHYFTYVSLDGLEVPVWTEEPAAWRIILDTVKGPRPEYTPCLIHRDYHPANVLWTEGAISGIVDWINACEGPAGIDTGHCRLNLVQLYGVQAADDFLEAYLAAPGASLLAENPYWDMLSLVEMLPGPPGVYKGWEDLGVQGLSPELIRGRLDEYAVRLAAKHKKYEKRRASRTSGLEIERNVNLD</sequence>
<dbReference type="EMBL" id="BORR01000003">
    <property type="protein sequence ID" value="GIO36059.1"/>
    <property type="molecule type" value="Genomic_DNA"/>
</dbReference>
<dbReference type="Gene3D" id="3.90.1200.10">
    <property type="match status" value="1"/>
</dbReference>
<organism evidence="2 3">
    <name type="scientific">Paenibacillus antibioticophila</name>
    <dbReference type="NCBI Taxonomy" id="1274374"/>
    <lineage>
        <taxon>Bacteria</taxon>
        <taxon>Bacillati</taxon>
        <taxon>Bacillota</taxon>
        <taxon>Bacilli</taxon>
        <taxon>Bacillales</taxon>
        <taxon>Paenibacillaceae</taxon>
        <taxon>Paenibacillus</taxon>
    </lineage>
</organism>
<dbReference type="Pfam" id="PF01636">
    <property type="entry name" value="APH"/>
    <property type="match status" value="1"/>
</dbReference>
<dbReference type="InterPro" id="IPR011009">
    <property type="entry name" value="Kinase-like_dom_sf"/>
</dbReference>
<accession>A0A919XQG5</accession>
<gene>
    <name evidence="2" type="ORF">J41TS12_09200</name>
</gene>
<reference evidence="2 3" key="1">
    <citation type="submission" date="2021-03" db="EMBL/GenBank/DDBJ databases">
        <title>Antimicrobial resistance genes in bacteria isolated from Japanese honey, and their potential for conferring macrolide and lincosamide resistance in the American foulbrood pathogen Paenibacillus larvae.</title>
        <authorList>
            <person name="Okamoto M."/>
            <person name="Kumagai M."/>
            <person name="Kanamori H."/>
            <person name="Takamatsu D."/>
        </authorList>
    </citation>
    <scope>NUCLEOTIDE SEQUENCE [LARGE SCALE GENOMIC DNA]</scope>
    <source>
        <strain evidence="2 3">J41TS12</strain>
    </source>
</reference>
<dbReference type="PANTHER" id="PTHR21310">
    <property type="entry name" value="AMINOGLYCOSIDE PHOSPHOTRANSFERASE-RELATED-RELATED"/>
    <property type="match status" value="1"/>
</dbReference>
<dbReference type="InterPro" id="IPR051678">
    <property type="entry name" value="AGP_Transferase"/>
</dbReference>
<dbReference type="InterPro" id="IPR002575">
    <property type="entry name" value="Aminoglycoside_PTrfase"/>
</dbReference>
<comment type="caution">
    <text evidence="2">The sequence shown here is derived from an EMBL/GenBank/DDBJ whole genome shotgun (WGS) entry which is preliminary data.</text>
</comment>